<dbReference type="Proteomes" id="UP000070394">
    <property type="component" value="Unassembled WGS sequence"/>
</dbReference>
<organism evidence="1 2">
    <name type="scientific">Lachnoanaerobaculum saburreum</name>
    <dbReference type="NCBI Taxonomy" id="467210"/>
    <lineage>
        <taxon>Bacteria</taxon>
        <taxon>Bacillati</taxon>
        <taxon>Bacillota</taxon>
        <taxon>Clostridia</taxon>
        <taxon>Lachnospirales</taxon>
        <taxon>Lachnospiraceae</taxon>
        <taxon>Lachnoanaerobaculum</taxon>
    </lineage>
</organism>
<evidence type="ECO:0000313" key="1">
    <source>
        <dbReference type="EMBL" id="KXB55497.1"/>
    </source>
</evidence>
<dbReference type="EMBL" id="LSDA01000111">
    <property type="protein sequence ID" value="KXB55497.1"/>
    <property type="molecule type" value="Genomic_DNA"/>
</dbReference>
<evidence type="ECO:0000313" key="2">
    <source>
        <dbReference type="Proteomes" id="UP000070394"/>
    </source>
</evidence>
<sequence>MVSNEDKTKEKNLSEFKFDNLEDIKFEKDEDEVEFEFDNVKGFFEEDDSKTKSTLYKLKE</sequence>
<gene>
    <name evidence="1" type="ORF">HMPREF1866_02037</name>
</gene>
<keyword evidence="2" id="KW-1185">Reference proteome</keyword>
<comment type="caution">
    <text evidence="1">The sequence shown here is derived from an EMBL/GenBank/DDBJ whole genome shotgun (WGS) entry which is preliminary data.</text>
</comment>
<accession>A0A133ZJ92</accession>
<dbReference type="RefSeq" id="WP_060931692.1">
    <property type="nucleotide sequence ID" value="NZ_KQ959840.1"/>
</dbReference>
<name>A0A133ZJ92_9FIRM</name>
<dbReference type="PATRIC" id="fig|467210.3.peg.2015"/>
<dbReference type="STRING" id="467210.HMPREF1866_02037"/>
<protein>
    <submittedName>
        <fullName evidence="1">Uncharacterized protein</fullName>
    </submittedName>
</protein>
<proteinExistence type="predicted"/>
<reference evidence="2" key="1">
    <citation type="submission" date="2016-01" db="EMBL/GenBank/DDBJ databases">
        <authorList>
            <person name="Mitreva M."/>
            <person name="Pepin K.H."/>
            <person name="Mihindukulasuriya K.A."/>
            <person name="Fulton R."/>
            <person name="Fronick C."/>
            <person name="O'Laughlin M."/>
            <person name="Miner T."/>
            <person name="Herter B."/>
            <person name="Rosa B.A."/>
            <person name="Cordes M."/>
            <person name="Tomlinson C."/>
            <person name="Wollam A."/>
            <person name="Palsikar V.B."/>
            <person name="Mardis E.R."/>
            <person name="Wilson R.K."/>
        </authorList>
    </citation>
    <scope>NUCLEOTIDE SEQUENCE [LARGE SCALE GENOMIC DNA]</scope>
    <source>
        <strain evidence="2">DNF00896</strain>
    </source>
</reference>
<dbReference type="AlphaFoldDB" id="A0A133ZJ92"/>